<dbReference type="AlphaFoldDB" id="A0AAV1K2Q9"/>
<sequence>MPEQFNLGPTKPTVKCTVNSQWSMAAAAANEGVILTEDVDTAVFHIENLTKCATAKSLKVVKPVSESATNNAVTVKTRGGQTSPRALASRVHPVLPMAAGGERVAHAAVRL</sequence>
<name>A0AAV1K2Q9_9NEOP</name>
<gene>
    <name evidence="1" type="ORF">LNINA_LOCUS14832</name>
</gene>
<accession>A0AAV1K2Q9</accession>
<evidence type="ECO:0000313" key="1">
    <source>
        <dbReference type="EMBL" id="CAK1556059.1"/>
    </source>
</evidence>
<protein>
    <submittedName>
        <fullName evidence="1">Uncharacterized protein</fullName>
    </submittedName>
</protein>
<evidence type="ECO:0000313" key="2">
    <source>
        <dbReference type="Proteomes" id="UP001497472"/>
    </source>
</evidence>
<comment type="caution">
    <text evidence="1">The sequence shown here is derived from an EMBL/GenBank/DDBJ whole genome shotgun (WGS) entry which is preliminary data.</text>
</comment>
<proteinExistence type="predicted"/>
<reference evidence="1 2" key="1">
    <citation type="submission" date="2023-11" db="EMBL/GenBank/DDBJ databases">
        <authorList>
            <person name="Okamura Y."/>
        </authorList>
    </citation>
    <scope>NUCLEOTIDE SEQUENCE [LARGE SCALE GENOMIC DNA]</scope>
</reference>
<dbReference type="EMBL" id="CAVLEF010000281">
    <property type="protein sequence ID" value="CAK1556059.1"/>
    <property type="molecule type" value="Genomic_DNA"/>
</dbReference>
<keyword evidence="2" id="KW-1185">Reference proteome</keyword>
<organism evidence="1 2">
    <name type="scientific">Leptosia nina</name>
    <dbReference type="NCBI Taxonomy" id="320188"/>
    <lineage>
        <taxon>Eukaryota</taxon>
        <taxon>Metazoa</taxon>
        <taxon>Ecdysozoa</taxon>
        <taxon>Arthropoda</taxon>
        <taxon>Hexapoda</taxon>
        <taxon>Insecta</taxon>
        <taxon>Pterygota</taxon>
        <taxon>Neoptera</taxon>
        <taxon>Endopterygota</taxon>
        <taxon>Lepidoptera</taxon>
        <taxon>Glossata</taxon>
        <taxon>Ditrysia</taxon>
        <taxon>Papilionoidea</taxon>
        <taxon>Pieridae</taxon>
        <taxon>Pierinae</taxon>
        <taxon>Leptosia</taxon>
    </lineage>
</organism>
<dbReference type="Proteomes" id="UP001497472">
    <property type="component" value="Unassembled WGS sequence"/>
</dbReference>